<dbReference type="CDD" id="cd14696">
    <property type="entry name" value="bZIP_Jun"/>
    <property type="match status" value="1"/>
</dbReference>
<keyword evidence="8" id="KW-0175">Coiled coil</keyword>
<dbReference type="InterPro" id="IPR050946">
    <property type="entry name" value="AP-1_TF_bZIP"/>
</dbReference>
<dbReference type="GO" id="GO:0000981">
    <property type="term" value="F:DNA-binding transcription factor activity, RNA polymerase II-specific"/>
    <property type="evidence" value="ECO:0007669"/>
    <property type="project" value="TreeGrafter"/>
</dbReference>
<evidence type="ECO:0000313" key="10">
    <source>
        <dbReference type="EMBL" id="TRY95715.1"/>
    </source>
</evidence>
<name>A0A553R0K8_9TELE</name>
<dbReference type="GO" id="GO:0005667">
    <property type="term" value="C:transcription regulator complex"/>
    <property type="evidence" value="ECO:0007669"/>
    <property type="project" value="TreeGrafter"/>
</dbReference>
<evidence type="ECO:0000256" key="5">
    <source>
        <dbReference type="ARBA" id="ARBA00023242"/>
    </source>
</evidence>
<keyword evidence="5" id="KW-0539">Nucleus</keyword>
<keyword evidence="3" id="KW-0238">DNA-binding</keyword>
<dbReference type="SMART" id="SM00338">
    <property type="entry name" value="BRLZ"/>
    <property type="match status" value="1"/>
</dbReference>
<keyword evidence="2" id="KW-0805">Transcription regulation</keyword>
<evidence type="ECO:0000256" key="1">
    <source>
        <dbReference type="ARBA" id="ARBA00006882"/>
    </source>
</evidence>
<dbReference type="Pfam" id="PF00170">
    <property type="entry name" value="bZIP_1"/>
    <property type="match status" value="1"/>
</dbReference>
<proteinExistence type="inferred from homology"/>
<evidence type="ECO:0000259" key="9">
    <source>
        <dbReference type="PROSITE" id="PS50217"/>
    </source>
</evidence>
<reference evidence="10 11" key="1">
    <citation type="journal article" date="2019" name="Sci. Data">
        <title>Hybrid genome assembly and annotation of Danionella translucida.</title>
        <authorList>
            <person name="Kadobianskyi M."/>
            <person name="Schulze L."/>
            <person name="Schuelke M."/>
            <person name="Judkewitz B."/>
        </authorList>
    </citation>
    <scope>NUCLEOTIDE SEQUENCE [LARGE SCALE GENOMIC DNA]</scope>
    <source>
        <strain evidence="10 11">Bolton</strain>
    </source>
</reference>
<sequence>MSTKMEQPFYHDDSFLLGYGHNEAAVLDYKLQKPLTVTEPYRNIKPDLFPSGDVGSLKLASPELERLFIQTTGVMTTPTPGQYIYGRGITDEQEGFVEGFVKALDELHKTNPMPPPNVSIGAGGVTTSSVFNSSQAPEPPIYTTLNETYFQGQQTATINYLPSQISQNLENPHPFQSQGLINQRFAPPKDELQIVPDMHSSDGSPPMSPIDMDSQERIKAERKRLRNRLAATKCRRRKLERIARLEEKVKVLKNDNAGLSNTASVLREQVAQLKQKVLRHMNSGCQLMLTSKMEAF</sequence>
<evidence type="ECO:0000256" key="4">
    <source>
        <dbReference type="ARBA" id="ARBA00023163"/>
    </source>
</evidence>
<feature type="coiled-coil region" evidence="8">
    <location>
        <begin position="215"/>
        <end position="276"/>
    </location>
</feature>
<gene>
    <name evidence="10" type="ORF">DNTS_022118</name>
</gene>
<comment type="caution">
    <text evidence="10">The sequence shown here is derived from an EMBL/GenBank/DDBJ whole genome shotgun (WGS) entry which is preliminary data.</text>
</comment>
<dbReference type="InterPro" id="IPR002112">
    <property type="entry name" value="Leuzip_Jun"/>
</dbReference>
<dbReference type="GO" id="GO:0000978">
    <property type="term" value="F:RNA polymerase II cis-regulatory region sequence-specific DNA binding"/>
    <property type="evidence" value="ECO:0007669"/>
    <property type="project" value="TreeGrafter"/>
</dbReference>
<dbReference type="SUPFAM" id="SSF47454">
    <property type="entry name" value="A DNA-binding domain in eukaryotic transcription factors"/>
    <property type="match status" value="1"/>
</dbReference>
<evidence type="ECO:0000256" key="2">
    <source>
        <dbReference type="ARBA" id="ARBA00023015"/>
    </source>
</evidence>
<dbReference type="Proteomes" id="UP000316079">
    <property type="component" value="Unassembled WGS sequence"/>
</dbReference>
<dbReference type="GO" id="GO:0042127">
    <property type="term" value="P:regulation of cell population proliferation"/>
    <property type="evidence" value="ECO:0007669"/>
    <property type="project" value="TreeGrafter"/>
</dbReference>
<dbReference type="InterPro" id="IPR005643">
    <property type="entry name" value="JNK"/>
</dbReference>
<keyword evidence="11" id="KW-1185">Reference proteome</keyword>
<evidence type="ECO:0000256" key="6">
    <source>
        <dbReference type="ARBA" id="ARBA00029505"/>
    </source>
</evidence>
<dbReference type="Gene3D" id="1.20.5.170">
    <property type="match status" value="1"/>
</dbReference>
<evidence type="ECO:0000313" key="11">
    <source>
        <dbReference type="Proteomes" id="UP000316079"/>
    </source>
</evidence>
<dbReference type="InterPro" id="IPR046347">
    <property type="entry name" value="bZIP_sf"/>
</dbReference>
<organism evidence="10 11">
    <name type="scientific">Danionella cerebrum</name>
    <dbReference type="NCBI Taxonomy" id="2873325"/>
    <lineage>
        <taxon>Eukaryota</taxon>
        <taxon>Metazoa</taxon>
        <taxon>Chordata</taxon>
        <taxon>Craniata</taxon>
        <taxon>Vertebrata</taxon>
        <taxon>Euteleostomi</taxon>
        <taxon>Actinopterygii</taxon>
        <taxon>Neopterygii</taxon>
        <taxon>Teleostei</taxon>
        <taxon>Ostariophysi</taxon>
        <taxon>Cypriniformes</taxon>
        <taxon>Danionidae</taxon>
        <taxon>Danioninae</taxon>
        <taxon>Danionella</taxon>
    </lineage>
</organism>
<dbReference type="PANTHER" id="PTHR11462">
    <property type="entry name" value="JUN TRANSCRIPTION FACTOR-RELATED"/>
    <property type="match status" value="1"/>
</dbReference>
<dbReference type="EMBL" id="SRMA01025351">
    <property type="protein sequence ID" value="TRY95715.1"/>
    <property type="molecule type" value="Genomic_DNA"/>
</dbReference>
<dbReference type="FunFam" id="1.20.5.170:FF:000012">
    <property type="entry name" value="Putative transcription factor AP-1"/>
    <property type="match status" value="1"/>
</dbReference>
<dbReference type="PROSITE" id="PS00036">
    <property type="entry name" value="BZIP_BASIC"/>
    <property type="match status" value="1"/>
</dbReference>
<dbReference type="GO" id="GO:0051726">
    <property type="term" value="P:regulation of cell cycle"/>
    <property type="evidence" value="ECO:0007669"/>
    <property type="project" value="TreeGrafter"/>
</dbReference>
<comment type="similarity">
    <text evidence="1">Belongs to the bZIP family. Jun subfamily.</text>
</comment>
<dbReference type="PANTHER" id="PTHR11462:SF37">
    <property type="entry name" value="TRANSCRIPTION FACTOR JUNB"/>
    <property type="match status" value="1"/>
</dbReference>
<feature type="domain" description="BZIP" evidence="9">
    <location>
        <begin position="217"/>
        <end position="280"/>
    </location>
</feature>
<dbReference type="InterPro" id="IPR004827">
    <property type="entry name" value="bZIP"/>
</dbReference>
<keyword evidence="4" id="KW-0804">Transcription</keyword>
<dbReference type="SUPFAM" id="SSF57959">
    <property type="entry name" value="Leucine zipper domain"/>
    <property type="match status" value="1"/>
</dbReference>
<dbReference type="InterPro" id="IPR008917">
    <property type="entry name" value="TF_DNA-bd_sf"/>
</dbReference>
<protein>
    <recommendedName>
        <fullName evidence="6">Transcription factor JunB</fullName>
    </recommendedName>
    <alternativeName>
        <fullName evidence="7">Transcription factor AP-1 subunit JunB</fullName>
    </alternativeName>
</protein>
<evidence type="ECO:0000256" key="8">
    <source>
        <dbReference type="SAM" id="Coils"/>
    </source>
</evidence>
<accession>A0A553R0K8</accession>
<dbReference type="Pfam" id="PF03957">
    <property type="entry name" value="Jun"/>
    <property type="match status" value="1"/>
</dbReference>
<dbReference type="AlphaFoldDB" id="A0A553R0K8"/>
<dbReference type="PROSITE" id="PS50217">
    <property type="entry name" value="BZIP"/>
    <property type="match status" value="1"/>
</dbReference>
<evidence type="ECO:0000256" key="7">
    <source>
        <dbReference type="ARBA" id="ARBA00030588"/>
    </source>
</evidence>
<dbReference type="STRING" id="623744.A0A553R0K8"/>
<dbReference type="OrthoDB" id="2187714at2759"/>
<dbReference type="PRINTS" id="PR00043">
    <property type="entry name" value="LEUZIPPRJUN"/>
</dbReference>
<evidence type="ECO:0000256" key="3">
    <source>
        <dbReference type="ARBA" id="ARBA00023125"/>
    </source>
</evidence>